<evidence type="ECO:0000313" key="4">
    <source>
        <dbReference type="RefSeq" id="XP_014475626.1"/>
    </source>
</evidence>
<feature type="compositionally biased region" description="Basic and acidic residues" evidence="1">
    <location>
        <begin position="101"/>
        <end position="120"/>
    </location>
</feature>
<feature type="compositionally biased region" description="Low complexity" evidence="1">
    <location>
        <begin position="984"/>
        <end position="997"/>
    </location>
</feature>
<feature type="region of interest" description="Disordered" evidence="1">
    <location>
        <begin position="1133"/>
        <end position="1261"/>
    </location>
</feature>
<proteinExistence type="predicted"/>
<feature type="compositionally biased region" description="Low complexity" evidence="1">
    <location>
        <begin position="1214"/>
        <end position="1223"/>
    </location>
</feature>
<feature type="compositionally biased region" description="Basic and acidic residues" evidence="1">
    <location>
        <begin position="1196"/>
        <end position="1211"/>
    </location>
</feature>
<evidence type="ECO:0000313" key="3">
    <source>
        <dbReference type="Proteomes" id="UP000515204"/>
    </source>
</evidence>
<feature type="compositionally biased region" description="Acidic residues" evidence="1">
    <location>
        <begin position="90"/>
        <end position="100"/>
    </location>
</feature>
<evidence type="ECO:0000256" key="1">
    <source>
        <dbReference type="SAM" id="MobiDB-lite"/>
    </source>
</evidence>
<feature type="region of interest" description="Disordered" evidence="1">
    <location>
        <begin position="801"/>
        <end position="827"/>
    </location>
</feature>
<feature type="region of interest" description="Disordered" evidence="1">
    <location>
        <begin position="978"/>
        <end position="1004"/>
    </location>
</feature>
<feature type="signal peptide" evidence="2">
    <location>
        <begin position="1"/>
        <end position="23"/>
    </location>
</feature>
<feature type="compositionally biased region" description="Polar residues" evidence="1">
    <location>
        <begin position="341"/>
        <end position="356"/>
    </location>
</feature>
<feature type="compositionally biased region" description="Basic and acidic residues" evidence="1">
    <location>
        <begin position="1133"/>
        <end position="1152"/>
    </location>
</feature>
<feature type="region of interest" description="Disordered" evidence="1">
    <location>
        <begin position="329"/>
        <end position="403"/>
    </location>
</feature>
<feature type="region of interest" description="Disordered" evidence="1">
    <location>
        <begin position="669"/>
        <end position="696"/>
    </location>
</feature>
<keyword evidence="2" id="KW-0732">Signal</keyword>
<reference evidence="4" key="1">
    <citation type="submission" date="2025-08" db="UniProtKB">
        <authorList>
            <consortium name="RefSeq"/>
        </authorList>
    </citation>
    <scope>IDENTIFICATION</scope>
</reference>
<name>A0A6P3XB35_DINQU</name>
<dbReference type="RefSeq" id="XP_014475626.1">
    <property type="nucleotide sequence ID" value="XM_014620140.1"/>
</dbReference>
<feature type="region of interest" description="Disordered" evidence="1">
    <location>
        <begin position="754"/>
        <end position="774"/>
    </location>
</feature>
<feature type="compositionally biased region" description="Polar residues" evidence="1">
    <location>
        <begin position="806"/>
        <end position="824"/>
    </location>
</feature>
<feature type="compositionally biased region" description="Polar residues" evidence="1">
    <location>
        <begin position="1224"/>
        <end position="1244"/>
    </location>
</feature>
<gene>
    <name evidence="4" type="primary">LOC106744956</name>
</gene>
<feature type="compositionally biased region" description="Basic and acidic residues" evidence="1">
    <location>
        <begin position="1159"/>
        <end position="1173"/>
    </location>
</feature>
<feature type="compositionally biased region" description="Acidic residues" evidence="1">
    <location>
        <begin position="121"/>
        <end position="142"/>
    </location>
</feature>
<protein>
    <submittedName>
        <fullName evidence="4">Uncharacterized protein LOC106744956</fullName>
    </submittedName>
</protein>
<feature type="compositionally biased region" description="Basic and acidic residues" evidence="1">
    <location>
        <begin position="1246"/>
        <end position="1261"/>
    </location>
</feature>
<accession>A0A6P3XB35</accession>
<feature type="compositionally biased region" description="Basic and acidic residues" evidence="1">
    <location>
        <begin position="78"/>
        <end position="89"/>
    </location>
</feature>
<keyword evidence="3" id="KW-1185">Reference proteome</keyword>
<dbReference type="AlphaFoldDB" id="A0A6P3XB35"/>
<sequence length="1261" mass="143451">MTSMPSPCITSCLLLLLLAVVHSASEVERPRQGRVGGHSGREGILPAAAAPDLTTLRTTANATMDNSDDIARIGIPELTEKDGNDKVDPSEVDESVEKEEAEGKENEKEEQEVNEKKREEEEGAEGEEEEEGEYDDEDEYEDELKAIAESHEAMSKDEAKNSNASSAGSERAEGKLSSVKNFDSHEKSNEDMSDEDIASNEAIGGDVIEEEAQDEEVAELLKYKMGKGARTKAKRMPTVKKELSTQREILLASNETQVPKSLLPSEDPFNRLNGKTDYVERRSLERNEVQEVALADSLLKFLVKLAEDPNRWQRVHKFLTNMENDLQASENIQDPVKRGYDTTSSLFSTTPASTNAPKKSRKKPKKKKKRPRHRQVSTTVPAKTTTSPETSTPITTTEAWSTTTTPQWRRLVAERLFGPPWQQEEAKNLPKVHYGLASKPRTSVLELVNLDKPRNILRTMNTERIPLLDFPRESNTQSQSLRFGKINTYQPLRLQDSREFAPLYDRPADSDRPADYYLSEAVYPPVRYTPTREFLRRRNENDYQDDLTLQTDNFAYNQEYRPSSREFASSKGWPELAYKPGRAWNSDERPLFTMSSGKWPWGQQSDFKYWPERGKYSERNYWGALGSEEDGDRMNQAELEEWQQQRLPLWEAGKSNVWPVGETLKAPLWPQTDRPIKPYDQSTTWERSKNHSELNKKEDAADKVVLPKITMKTWNSLTSDPATWPYKLPSAKPWPKDENGKSYNPNADLVRKLGLDKENNADWPKDKDDRTGRLVFEKQIDPVSSKDMLKKKEFARLNDSKYKPISNRSNYSDYKRPSQNSVKETPNWMYRDVKQPAKEWIKPQIAANSPKNGDVWERKFDVSAGSQVKSDGSSFSRFWPLNTVAEQKWSDKERDDLTGAWKDNAKDNSPLSTKVNNGNFWKEKSNDFWLPKTKADFWATRMKSGPASRMGDNNSWTSKAEHSASWMLKPHDATSWTTNGDIWGKSGSSDPSSAGSSELPAWSAKEKNLVAENTWVPKSNNVEDWPQKAKDNNSWASKFGGMASWKSNEDNWPRKSEPASWQQKINDDWNIGYGKNSPSTWPSKWKQFVYHKVTAVPISKPGTTADVSSPKSKNAFVAVSAVSSANYGNEWRKNDAEEAMRDDNFRLEEADRPGGQIRPEADRPIYAWKKDGSELNNAGRGKSNGTEPLENQLEALRQDDFWPCKPNKAETSEESTYSTTSTTQPAIVTNFTTMSQPPQQQITSKAVEKRAQTYRRESLMK</sequence>
<feature type="compositionally biased region" description="Basic and acidic residues" evidence="1">
    <location>
        <begin position="1047"/>
        <end position="1057"/>
    </location>
</feature>
<feature type="compositionally biased region" description="Low complexity" evidence="1">
    <location>
        <begin position="384"/>
        <end position="403"/>
    </location>
</feature>
<dbReference type="GeneID" id="106744956"/>
<organism evidence="3 4">
    <name type="scientific">Dinoponera quadriceps</name>
    <name type="common">South American ant</name>
    <dbReference type="NCBI Taxonomy" id="609295"/>
    <lineage>
        <taxon>Eukaryota</taxon>
        <taxon>Metazoa</taxon>
        <taxon>Ecdysozoa</taxon>
        <taxon>Arthropoda</taxon>
        <taxon>Hexapoda</taxon>
        <taxon>Insecta</taxon>
        <taxon>Pterygota</taxon>
        <taxon>Neoptera</taxon>
        <taxon>Endopterygota</taxon>
        <taxon>Hymenoptera</taxon>
        <taxon>Apocrita</taxon>
        <taxon>Aculeata</taxon>
        <taxon>Formicoidea</taxon>
        <taxon>Formicidae</taxon>
        <taxon>Ponerinae</taxon>
        <taxon>Ponerini</taxon>
        <taxon>Dinoponera</taxon>
    </lineage>
</organism>
<feature type="region of interest" description="Disordered" evidence="1">
    <location>
        <begin position="76"/>
        <end position="211"/>
    </location>
</feature>
<dbReference type="KEGG" id="dqu:106744956"/>
<feature type="compositionally biased region" description="Basic residues" evidence="1">
    <location>
        <begin position="358"/>
        <end position="375"/>
    </location>
</feature>
<feature type="compositionally biased region" description="Basic and acidic residues" evidence="1">
    <location>
        <begin position="686"/>
        <end position="696"/>
    </location>
</feature>
<feature type="chain" id="PRO_5027545909" evidence="2">
    <location>
        <begin position="24"/>
        <end position="1261"/>
    </location>
</feature>
<dbReference type="Proteomes" id="UP000515204">
    <property type="component" value="Unplaced"/>
</dbReference>
<feature type="compositionally biased region" description="Basic and acidic residues" evidence="1">
    <location>
        <begin position="143"/>
        <end position="160"/>
    </location>
</feature>
<dbReference type="OrthoDB" id="6765325at2759"/>
<feature type="region of interest" description="Disordered" evidence="1">
    <location>
        <begin position="1020"/>
        <end position="1061"/>
    </location>
</feature>
<evidence type="ECO:0000256" key="2">
    <source>
        <dbReference type="SAM" id="SignalP"/>
    </source>
</evidence>